<dbReference type="PROSITE" id="PS50126">
    <property type="entry name" value="S1"/>
    <property type="match status" value="1"/>
</dbReference>
<dbReference type="InterPro" id="IPR004659">
    <property type="entry name" value="RNase_E/G"/>
</dbReference>
<dbReference type="SMART" id="SM00316">
    <property type="entry name" value="S1"/>
    <property type="match status" value="1"/>
</dbReference>
<dbReference type="EMBL" id="JXAL01000009">
    <property type="protein sequence ID" value="KIL36415.1"/>
    <property type="molecule type" value="Genomic_DNA"/>
</dbReference>
<keyword evidence="2" id="KW-0479">Metal-binding</keyword>
<evidence type="ECO:0000256" key="4">
    <source>
        <dbReference type="ARBA" id="ARBA00022842"/>
    </source>
</evidence>
<dbReference type="InterPro" id="IPR012340">
    <property type="entry name" value="NA-bd_OB-fold"/>
</dbReference>
<feature type="domain" description="S1 motif" evidence="6">
    <location>
        <begin position="38"/>
        <end position="103"/>
    </location>
</feature>
<evidence type="ECO:0000256" key="1">
    <source>
        <dbReference type="ARBA" id="ARBA00001946"/>
    </source>
</evidence>
<comment type="cofactor">
    <cofactor evidence="1">
        <name>Mg(2+)</name>
        <dbReference type="ChEBI" id="CHEBI:18420"/>
    </cofactor>
</comment>
<name>A0ABR5A789_9BACL</name>
<protein>
    <submittedName>
        <fullName evidence="7">Ribonuclease</fullName>
    </submittedName>
</protein>
<dbReference type="Pfam" id="PF10150">
    <property type="entry name" value="RNase_E_G"/>
    <property type="match status" value="1"/>
</dbReference>
<dbReference type="SUPFAM" id="SSF50249">
    <property type="entry name" value="Nucleic acid-binding proteins"/>
    <property type="match status" value="1"/>
</dbReference>
<evidence type="ECO:0000313" key="8">
    <source>
        <dbReference type="Proteomes" id="UP000054526"/>
    </source>
</evidence>
<organism evidence="7 8">
    <name type="scientific">Cohnella kolymensis</name>
    <dbReference type="NCBI Taxonomy" id="1590652"/>
    <lineage>
        <taxon>Bacteria</taxon>
        <taxon>Bacillati</taxon>
        <taxon>Bacillota</taxon>
        <taxon>Bacilli</taxon>
        <taxon>Bacillales</taxon>
        <taxon>Paenibacillaceae</taxon>
        <taxon>Cohnella</taxon>
    </lineage>
</organism>
<dbReference type="Proteomes" id="UP000054526">
    <property type="component" value="Unassembled WGS sequence"/>
</dbReference>
<evidence type="ECO:0000256" key="5">
    <source>
        <dbReference type="ARBA" id="ARBA00022884"/>
    </source>
</evidence>
<keyword evidence="8" id="KW-1185">Reference proteome</keyword>
<comment type="caution">
    <text evidence="7">The sequence shown here is derived from an EMBL/GenBank/DDBJ whole genome shotgun (WGS) entry which is preliminary data.</text>
</comment>
<evidence type="ECO:0000256" key="3">
    <source>
        <dbReference type="ARBA" id="ARBA00022801"/>
    </source>
</evidence>
<accession>A0ABR5A789</accession>
<proteinExistence type="predicted"/>
<dbReference type="PANTHER" id="PTHR30001">
    <property type="entry name" value="RIBONUCLEASE"/>
    <property type="match status" value="1"/>
</dbReference>
<keyword evidence="5" id="KW-0694">RNA-binding</keyword>
<evidence type="ECO:0000256" key="2">
    <source>
        <dbReference type="ARBA" id="ARBA00022723"/>
    </source>
</evidence>
<sequence length="411" mass="46193">MKQLFVHCSPNVTQSALLEDGRLTEFSVEKTESSSLIGNVYKGRVVNVLPGMEAAFVDIGLSKNAFLYIDDALHPHLDKQPKEKPSIAELMKPGDELLVQVMKEPFGGKGARVTTHFSLPGRWLVYMPTADYVGISKKIERESERARLKTLADEIRAKGEGVIMRTNAEGESRPALAEDLESLRSLWQGVLARSEAASAPSELHRDFGLVHRVIRDIITPDTEELIIDDTNCLEEAKAYLRQTAPALENKARLYADSIPLFQRFGISDQLERAFQSRIRLESGGDVAWDQTEALSVIDVNTGKYTGSVDLEQTVFRTNLEAAEEIARLLRLRDIGGIIIVDFIDMEKEEHRQQVVQRLETTMKRDRTKCQVVGWTRLGLLEITRKKARQSVSSYFFETCPTCKGRGKIASR</sequence>
<keyword evidence="4" id="KW-0460">Magnesium</keyword>
<dbReference type="Gene3D" id="2.40.50.140">
    <property type="entry name" value="Nucleic acid-binding proteins"/>
    <property type="match status" value="1"/>
</dbReference>
<dbReference type="PANTHER" id="PTHR30001:SF0">
    <property type="entry name" value="RIBONUCLEASE G"/>
    <property type="match status" value="1"/>
</dbReference>
<dbReference type="InterPro" id="IPR003029">
    <property type="entry name" value="S1_domain"/>
</dbReference>
<reference evidence="7 8" key="1">
    <citation type="submission" date="2014-12" db="EMBL/GenBank/DDBJ databases">
        <title>Draft genome sequence of Cohnella kolymensis strain B-2846.</title>
        <authorList>
            <person name="Karlyshev A.V."/>
            <person name="Kudryashova E.B."/>
        </authorList>
    </citation>
    <scope>NUCLEOTIDE SEQUENCE [LARGE SCALE GENOMIC DNA]</scope>
    <source>
        <strain evidence="7 8">VKM B-2846</strain>
    </source>
</reference>
<evidence type="ECO:0000259" key="6">
    <source>
        <dbReference type="PROSITE" id="PS50126"/>
    </source>
</evidence>
<keyword evidence="3" id="KW-0378">Hydrolase</keyword>
<dbReference type="RefSeq" id="WP_041061935.1">
    <property type="nucleotide sequence ID" value="NZ_JXAL01000009.1"/>
</dbReference>
<dbReference type="InterPro" id="IPR019307">
    <property type="entry name" value="RNA-bd_AU-1/RNase_E/G"/>
</dbReference>
<dbReference type="CDD" id="cd04453">
    <property type="entry name" value="S1_RNase_E"/>
    <property type="match status" value="1"/>
</dbReference>
<dbReference type="NCBIfam" id="TIGR00757">
    <property type="entry name" value="RNaseEG"/>
    <property type="match status" value="1"/>
</dbReference>
<gene>
    <name evidence="7" type="ORF">SD71_08050</name>
</gene>
<evidence type="ECO:0000313" key="7">
    <source>
        <dbReference type="EMBL" id="KIL36415.1"/>
    </source>
</evidence>